<reference evidence="4" key="1">
    <citation type="submission" date="2025-08" db="UniProtKB">
        <authorList>
            <consortium name="RefSeq"/>
        </authorList>
    </citation>
    <scope>IDENTIFICATION</scope>
    <source>
        <tissue evidence="4">Blood</tissue>
    </source>
</reference>
<organism evidence="3 4">
    <name type="scientific">Pantherophis guttatus</name>
    <name type="common">Corn snake</name>
    <name type="synonym">Elaphe guttata</name>
    <dbReference type="NCBI Taxonomy" id="94885"/>
    <lineage>
        <taxon>Eukaryota</taxon>
        <taxon>Metazoa</taxon>
        <taxon>Chordata</taxon>
        <taxon>Craniata</taxon>
        <taxon>Vertebrata</taxon>
        <taxon>Euteleostomi</taxon>
        <taxon>Lepidosauria</taxon>
        <taxon>Squamata</taxon>
        <taxon>Bifurcata</taxon>
        <taxon>Unidentata</taxon>
        <taxon>Episquamata</taxon>
        <taxon>Toxicofera</taxon>
        <taxon>Serpentes</taxon>
        <taxon>Colubroidea</taxon>
        <taxon>Colubridae</taxon>
        <taxon>Colubrinae</taxon>
        <taxon>Pantherophis</taxon>
    </lineage>
</organism>
<dbReference type="GO" id="GO:0005829">
    <property type="term" value="C:cytosol"/>
    <property type="evidence" value="ECO:0007669"/>
    <property type="project" value="TreeGrafter"/>
</dbReference>
<accession>A0A6P9CDB9</accession>
<evidence type="ECO:0000256" key="2">
    <source>
        <dbReference type="SAM" id="MobiDB-lite"/>
    </source>
</evidence>
<dbReference type="GO" id="GO:0043161">
    <property type="term" value="P:proteasome-mediated ubiquitin-dependent protein catabolic process"/>
    <property type="evidence" value="ECO:0007669"/>
    <property type="project" value="TreeGrafter"/>
</dbReference>
<dbReference type="Proteomes" id="UP001652622">
    <property type="component" value="Unplaced"/>
</dbReference>
<dbReference type="InParanoid" id="A0A6P9CDB9"/>
<dbReference type="PROSITE" id="PS50330">
    <property type="entry name" value="UIM"/>
    <property type="match status" value="1"/>
</dbReference>
<gene>
    <name evidence="4" type="primary">PSMD4</name>
</gene>
<dbReference type="OrthoDB" id="1731724at2759"/>
<dbReference type="InterPro" id="IPR049590">
    <property type="entry name" value="PSMD4_RAZUL-like"/>
</dbReference>
<dbReference type="RefSeq" id="XP_034280829.1">
    <property type="nucleotide sequence ID" value="XM_034424938.1"/>
</dbReference>
<evidence type="ECO:0000313" key="4">
    <source>
        <dbReference type="RefSeq" id="XP_034280829.1"/>
    </source>
</evidence>
<dbReference type="CTD" id="5710"/>
<dbReference type="OMA" id="NQQETIG"/>
<keyword evidence="4" id="KW-0647">Proteasome</keyword>
<dbReference type="InterPro" id="IPR003903">
    <property type="entry name" value="UIM_dom"/>
</dbReference>
<dbReference type="KEGG" id="pgut:117670062"/>
<proteinExistence type="predicted"/>
<dbReference type="AlphaFoldDB" id="A0A6P9CDB9"/>
<evidence type="ECO:0000256" key="1">
    <source>
        <dbReference type="ARBA" id="ARBA00022737"/>
    </source>
</evidence>
<feature type="region of interest" description="Disordered" evidence="2">
    <location>
        <begin position="32"/>
        <end position="114"/>
    </location>
</feature>
<dbReference type="PANTHER" id="PTHR10223:SF0">
    <property type="entry name" value="26S PROTEASOME NON-ATPASE REGULATORY SUBUNIT 4"/>
    <property type="match status" value="1"/>
</dbReference>
<dbReference type="CDD" id="cd22297">
    <property type="entry name" value="PSMD4_RAZUL"/>
    <property type="match status" value="1"/>
</dbReference>
<protein>
    <submittedName>
        <fullName evidence="4">26S proteasome non-ATPase regulatory subunit 4</fullName>
    </submittedName>
</protein>
<name>A0A6P9CDB9_PANGU</name>
<feature type="compositionally biased region" description="Acidic residues" evidence="2">
    <location>
        <begin position="44"/>
        <end position="68"/>
    </location>
</feature>
<dbReference type="Gene3D" id="6.10.300.40">
    <property type="match status" value="1"/>
</dbReference>
<dbReference type="PANTHER" id="PTHR10223">
    <property type="entry name" value="26S PROTEASOME NON-ATPASE REGULATORY SUBUNIT 4"/>
    <property type="match status" value="1"/>
</dbReference>
<dbReference type="GeneID" id="117670062"/>
<dbReference type="Pfam" id="PF02809">
    <property type="entry name" value="UIM"/>
    <property type="match status" value="1"/>
</dbReference>
<evidence type="ECO:0000313" key="3">
    <source>
        <dbReference type="Proteomes" id="UP001652622"/>
    </source>
</evidence>
<keyword evidence="3" id="KW-1185">Reference proteome</keyword>
<dbReference type="SMART" id="SM00726">
    <property type="entry name" value="UIM"/>
    <property type="match status" value="1"/>
</dbReference>
<dbReference type="GO" id="GO:0008540">
    <property type="term" value="C:proteasome regulatory particle, base subcomplex"/>
    <property type="evidence" value="ECO:0007669"/>
    <property type="project" value="TreeGrafter"/>
</dbReference>
<keyword evidence="1" id="KW-0677">Repeat</keyword>
<dbReference type="GO" id="GO:0031593">
    <property type="term" value="F:polyubiquitin modification-dependent protein binding"/>
    <property type="evidence" value="ECO:0007669"/>
    <property type="project" value="TreeGrafter"/>
</dbReference>
<feature type="compositionally biased region" description="Basic and acidic residues" evidence="2">
    <location>
        <begin position="103"/>
        <end position="114"/>
    </location>
</feature>
<dbReference type="InterPro" id="IPR027040">
    <property type="entry name" value="PSMD4"/>
</dbReference>
<dbReference type="FunFam" id="6.10.300.40:FF:000001">
    <property type="entry name" value="26S proteasome non-ATPase regulatory subunit 4"/>
    <property type="match status" value="1"/>
</dbReference>
<sequence>MTIGQQDFGRAGLPDLSTMTEEEQIAYAMQMSLQGAEFGQGESVEGESSADMDTSEPAKEEDDYDVMQDPEFLQSVLENLPGVDPNNEAIRNAMGSLASQASKENKEKKEEDKK</sequence>
<dbReference type="GO" id="GO:0005634">
    <property type="term" value="C:nucleus"/>
    <property type="evidence" value="ECO:0007669"/>
    <property type="project" value="TreeGrafter"/>
</dbReference>